<evidence type="ECO:0000313" key="3">
    <source>
        <dbReference type="Proteomes" id="UP000251995"/>
    </source>
</evidence>
<organism evidence="2 3">
    <name type="scientific">Acidipropionibacterium virtanenii</name>
    <dbReference type="NCBI Taxonomy" id="2057246"/>
    <lineage>
        <taxon>Bacteria</taxon>
        <taxon>Bacillati</taxon>
        <taxon>Actinomycetota</taxon>
        <taxon>Actinomycetes</taxon>
        <taxon>Propionibacteriales</taxon>
        <taxon>Propionibacteriaceae</taxon>
        <taxon>Acidipropionibacterium</taxon>
    </lineage>
</organism>
<reference evidence="2 3" key="1">
    <citation type="submission" date="2017-12" db="EMBL/GenBank/DDBJ databases">
        <title>The whole genome sequence of the Acidipropionibacterium virtanenii sp. nov. type strain JS278.</title>
        <authorList>
            <person name="Laine P."/>
            <person name="Deptula P."/>
            <person name="Varmanen P."/>
            <person name="Auvinen P."/>
        </authorList>
    </citation>
    <scope>NUCLEOTIDE SEQUENCE [LARGE SCALE GENOMIC DNA]</scope>
    <source>
        <strain evidence="2 3">JS278</strain>
    </source>
</reference>
<evidence type="ECO:0000313" key="2">
    <source>
        <dbReference type="EMBL" id="AXE39101.1"/>
    </source>
</evidence>
<dbReference type="EMBL" id="CP025198">
    <property type="protein sequence ID" value="AXE39101.1"/>
    <property type="molecule type" value="Genomic_DNA"/>
</dbReference>
<evidence type="ECO:0008006" key="4">
    <source>
        <dbReference type="Google" id="ProtNLM"/>
    </source>
</evidence>
<protein>
    <recommendedName>
        <fullName evidence="4">Glyoxalase-like domain-containing protein</fullName>
    </recommendedName>
</protein>
<accession>A0A344UV03</accession>
<dbReference type="AlphaFoldDB" id="A0A344UV03"/>
<dbReference type="Proteomes" id="UP000251995">
    <property type="component" value="Chromosome"/>
</dbReference>
<proteinExistence type="predicted"/>
<name>A0A344UV03_9ACTN</name>
<feature type="region of interest" description="Disordered" evidence="1">
    <location>
        <begin position="34"/>
        <end position="57"/>
    </location>
</feature>
<keyword evidence="3" id="KW-1185">Reference proteome</keyword>
<evidence type="ECO:0000256" key="1">
    <source>
        <dbReference type="SAM" id="MobiDB-lite"/>
    </source>
</evidence>
<gene>
    <name evidence="2" type="ORF">JS278_01945</name>
</gene>
<sequence>MSRAFQVTFDTHDPIAVSRFWAEVLGYILPGRGCTSRRSPRATSSASTESGIGTILV</sequence>
<dbReference type="KEGG" id="acij:JS278_01945"/>
<feature type="compositionally biased region" description="Low complexity" evidence="1">
    <location>
        <begin position="41"/>
        <end position="50"/>
    </location>
</feature>